<dbReference type="InterPro" id="IPR036388">
    <property type="entry name" value="WH-like_DNA-bd_sf"/>
</dbReference>
<keyword evidence="3" id="KW-1185">Reference proteome</keyword>
<dbReference type="Pfam" id="PF12802">
    <property type="entry name" value="MarR_2"/>
    <property type="match status" value="1"/>
</dbReference>
<dbReference type="PRINTS" id="PR00598">
    <property type="entry name" value="HTHMARR"/>
</dbReference>
<evidence type="ECO:0000313" key="2">
    <source>
        <dbReference type="EMBL" id="GAA4684390.1"/>
    </source>
</evidence>
<name>A0ABP8W914_9MICO</name>
<dbReference type="PROSITE" id="PS50995">
    <property type="entry name" value="HTH_MARR_2"/>
    <property type="match status" value="1"/>
</dbReference>
<dbReference type="InterPro" id="IPR039422">
    <property type="entry name" value="MarR/SlyA-like"/>
</dbReference>
<evidence type="ECO:0000259" key="1">
    <source>
        <dbReference type="PROSITE" id="PS50995"/>
    </source>
</evidence>
<protein>
    <submittedName>
        <fullName evidence="2">MarR family transcriptional regulator</fullName>
    </submittedName>
</protein>
<evidence type="ECO:0000313" key="3">
    <source>
        <dbReference type="Proteomes" id="UP001501295"/>
    </source>
</evidence>
<dbReference type="PANTHER" id="PTHR33164">
    <property type="entry name" value="TRANSCRIPTIONAL REGULATOR, MARR FAMILY"/>
    <property type="match status" value="1"/>
</dbReference>
<feature type="domain" description="HTH marR-type" evidence="1">
    <location>
        <begin position="3"/>
        <end position="135"/>
    </location>
</feature>
<gene>
    <name evidence="2" type="ORF">GCM10025780_32990</name>
</gene>
<dbReference type="InterPro" id="IPR000835">
    <property type="entry name" value="HTH_MarR-typ"/>
</dbReference>
<proteinExistence type="predicted"/>
<sequence>MSTDNLVDGLAQTSFVITASLSRIGAENDLSLTQLRVFGILRDRERLRMSTLADLLGLEKSSLSGLVDRAEQRGLVERAPNADDKRAVDVALTPSGQELATRVYGEVTEALRPWIDRLPKDDQHMLEHLLWRLLEP</sequence>
<dbReference type="RefSeq" id="WP_345377029.1">
    <property type="nucleotide sequence ID" value="NZ_BAABLM010000010.1"/>
</dbReference>
<dbReference type="EMBL" id="BAABLM010000010">
    <property type="protein sequence ID" value="GAA4684390.1"/>
    <property type="molecule type" value="Genomic_DNA"/>
</dbReference>
<comment type="caution">
    <text evidence="2">The sequence shown here is derived from an EMBL/GenBank/DDBJ whole genome shotgun (WGS) entry which is preliminary data.</text>
</comment>
<dbReference type="Gene3D" id="1.10.10.10">
    <property type="entry name" value="Winged helix-like DNA-binding domain superfamily/Winged helix DNA-binding domain"/>
    <property type="match status" value="1"/>
</dbReference>
<reference evidence="3" key="1">
    <citation type="journal article" date="2019" name="Int. J. Syst. Evol. Microbiol.">
        <title>The Global Catalogue of Microorganisms (GCM) 10K type strain sequencing project: providing services to taxonomists for standard genome sequencing and annotation.</title>
        <authorList>
            <consortium name="The Broad Institute Genomics Platform"/>
            <consortium name="The Broad Institute Genome Sequencing Center for Infectious Disease"/>
            <person name="Wu L."/>
            <person name="Ma J."/>
        </authorList>
    </citation>
    <scope>NUCLEOTIDE SEQUENCE [LARGE SCALE GENOMIC DNA]</scope>
    <source>
        <strain evidence="3">JCM 18956</strain>
    </source>
</reference>
<organism evidence="2 3">
    <name type="scientific">Frondihabitans cladoniiphilus</name>
    <dbReference type="NCBI Taxonomy" id="715785"/>
    <lineage>
        <taxon>Bacteria</taxon>
        <taxon>Bacillati</taxon>
        <taxon>Actinomycetota</taxon>
        <taxon>Actinomycetes</taxon>
        <taxon>Micrococcales</taxon>
        <taxon>Microbacteriaceae</taxon>
        <taxon>Frondihabitans</taxon>
    </lineage>
</organism>
<dbReference type="PANTHER" id="PTHR33164:SF99">
    <property type="entry name" value="MARR FAMILY REGULATORY PROTEIN"/>
    <property type="match status" value="1"/>
</dbReference>
<dbReference type="SMART" id="SM00347">
    <property type="entry name" value="HTH_MARR"/>
    <property type="match status" value="1"/>
</dbReference>
<dbReference type="InterPro" id="IPR036390">
    <property type="entry name" value="WH_DNA-bd_sf"/>
</dbReference>
<dbReference type="Proteomes" id="UP001501295">
    <property type="component" value="Unassembled WGS sequence"/>
</dbReference>
<dbReference type="SUPFAM" id="SSF46785">
    <property type="entry name" value="Winged helix' DNA-binding domain"/>
    <property type="match status" value="1"/>
</dbReference>
<accession>A0ABP8W914</accession>